<evidence type="ECO:0000259" key="5">
    <source>
        <dbReference type="PROSITE" id="PS50977"/>
    </source>
</evidence>
<dbReference type="InterPro" id="IPR009057">
    <property type="entry name" value="Homeodomain-like_sf"/>
</dbReference>
<dbReference type="SUPFAM" id="SSF46689">
    <property type="entry name" value="Homeodomain-like"/>
    <property type="match status" value="1"/>
</dbReference>
<accession>A0ABW4A0X0</accession>
<proteinExistence type="predicted"/>
<dbReference type="Proteomes" id="UP001597183">
    <property type="component" value="Unassembled WGS sequence"/>
</dbReference>
<dbReference type="Gene3D" id="1.10.357.10">
    <property type="entry name" value="Tetracycline Repressor, domain 2"/>
    <property type="match status" value="1"/>
</dbReference>
<organism evidence="6 7">
    <name type="scientific">Actinoplanes sichuanensis</name>
    <dbReference type="NCBI Taxonomy" id="512349"/>
    <lineage>
        <taxon>Bacteria</taxon>
        <taxon>Bacillati</taxon>
        <taxon>Actinomycetota</taxon>
        <taxon>Actinomycetes</taxon>
        <taxon>Micromonosporales</taxon>
        <taxon>Micromonosporaceae</taxon>
        <taxon>Actinoplanes</taxon>
    </lineage>
</organism>
<evidence type="ECO:0000313" key="6">
    <source>
        <dbReference type="EMBL" id="MFD1364342.1"/>
    </source>
</evidence>
<feature type="DNA-binding region" description="H-T-H motif" evidence="4">
    <location>
        <begin position="32"/>
        <end position="51"/>
    </location>
</feature>
<dbReference type="InterPro" id="IPR050109">
    <property type="entry name" value="HTH-type_TetR-like_transc_reg"/>
</dbReference>
<dbReference type="PRINTS" id="PR00455">
    <property type="entry name" value="HTHTETR"/>
</dbReference>
<dbReference type="SUPFAM" id="SSF48498">
    <property type="entry name" value="Tetracyclin repressor-like, C-terminal domain"/>
    <property type="match status" value="1"/>
</dbReference>
<dbReference type="RefSeq" id="WP_317791712.1">
    <property type="nucleotide sequence ID" value="NZ_AP028461.1"/>
</dbReference>
<evidence type="ECO:0000256" key="3">
    <source>
        <dbReference type="ARBA" id="ARBA00023163"/>
    </source>
</evidence>
<keyword evidence="1" id="KW-0805">Transcription regulation</keyword>
<dbReference type="InterPro" id="IPR036271">
    <property type="entry name" value="Tet_transcr_reg_TetR-rel_C_sf"/>
</dbReference>
<dbReference type="InterPro" id="IPR023772">
    <property type="entry name" value="DNA-bd_HTH_TetR-type_CS"/>
</dbReference>
<dbReference type="PROSITE" id="PS01081">
    <property type="entry name" value="HTH_TETR_1"/>
    <property type="match status" value="1"/>
</dbReference>
<dbReference type="PANTHER" id="PTHR30055">
    <property type="entry name" value="HTH-TYPE TRANSCRIPTIONAL REGULATOR RUTR"/>
    <property type="match status" value="1"/>
</dbReference>
<gene>
    <name evidence="6" type="ORF">ACFQ5G_03175</name>
</gene>
<evidence type="ECO:0000256" key="2">
    <source>
        <dbReference type="ARBA" id="ARBA00023125"/>
    </source>
</evidence>
<dbReference type="EMBL" id="JBHTMK010000005">
    <property type="protein sequence ID" value="MFD1364342.1"/>
    <property type="molecule type" value="Genomic_DNA"/>
</dbReference>
<evidence type="ECO:0000313" key="7">
    <source>
        <dbReference type="Proteomes" id="UP001597183"/>
    </source>
</evidence>
<feature type="domain" description="HTH tetR-type" evidence="5">
    <location>
        <begin position="9"/>
        <end position="69"/>
    </location>
</feature>
<dbReference type="PANTHER" id="PTHR30055:SF240">
    <property type="entry name" value="HTH-TYPE TRANSCRIPTIONAL REGULATOR ACRR"/>
    <property type="match status" value="1"/>
</dbReference>
<keyword evidence="7" id="KW-1185">Reference proteome</keyword>
<comment type="caution">
    <text evidence="6">The sequence shown here is derived from an EMBL/GenBank/DDBJ whole genome shotgun (WGS) entry which is preliminary data.</text>
</comment>
<dbReference type="PROSITE" id="PS50977">
    <property type="entry name" value="HTH_TETR_2"/>
    <property type="match status" value="1"/>
</dbReference>
<protein>
    <submittedName>
        <fullName evidence="6">TetR/AcrR family transcriptional regulator</fullName>
    </submittedName>
</protein>
<keyword evidence="2 4" id="KW-0238">DNA-binding</keyword>
<evidence type="ECO:0000256" key="4">
    <source>
        <dbReference type="PROSITE-ProRule" id="PRU00335"/>
    </source>
</evidence>
<reference evidence="7" key="1">
    <citation type="journal article" date="2019" name="Int. J. Syst. Evol. Microbiol.">
        <title>The Global Catalogue of Microorganisms (GCM) 10K type strain sequencing project: providing services to taxonomists for standard genome sequencing and annotation.</title>
        <authorList>
            <consortium name="The Broad Institute Genomics Platform"/>
            <consortium name="The Broad Institute Genome Sequencing Center for Infectious Disease"/>
            <person name="Wu L."/>
            <person name="Ma J."/>
        </authorList>
    </citation>
    <scope>NUCLEOTIDE SEQUENCE [LARGE SCALE GENOMIC DNA]</scope>
    <source>
        <strain evidence="7">CCM 7526</strain>
    </source>
</reference>
<dbReference type="Pfam" id="PF00440">
    <property type="entry name" value="TetR_N"/>
    <property type="match status" value="1"/>
</dbReference>
<dbReference type="InterPro" id="IPR001647">
    <property type="entry name" value="HTH_TetR"/>
</dbReference>
<evidence type="ECO:0000256" key="1">
    <source>
        <dbReference type="ARBA" id="ARBA00023015"/>
    </source>
</evidence>
<name>A0ABW4A0X0_9ACTN</name>
<keyword evidence="3" id="KW-0804">Transcription</keyword>
<sequence length="198" mass="21177">MKRTAQEAAETRAAILSAGLKVFAERGYERATLADIGARAGVTRGAVYHHFSDKAELYTTAIADRWATVGARVWAGLAGAGSARDRLRACLLEYFRAIEEDGDFRELLDVTILRSDASLEPGAGLADKQQGIREWVTQLSGLLADEDLRSGMSADDAAVLVVSTLAGVMVTWRMGDDLFSPARKGAVLTDALLSALFG</sequence>